<name>A0ABV2PFY5_9BACI</name>
<reference evidence="2 3" key="1">
    <citation type="submission" date="2024-06" db="EMBL/GenBank/DDBJ databases">
        <title>Sorghum-associated microbial communities from plants grown in Nebraska, USA.</title>
        <authorList>
            <person name="Schachtman D."/>
        </authorList>
    </citation>
    <scope>NUCLEOTIDE SEQUENCE [LARGE SCALE GENOMIC DNA]</scope>
    <source>
        <strain evidence="2 3">736</strain>
    </source>
</reference>
<feature type="transmembrane region" description="Helical" evidence="1">
    <location>
        <begin position="139"/>
        <end position="160"/>
    </location>
</feature>
<comment type="caution">
    <text evidence="2">The sequence shown here is derived from an EMBL/GenBank/DDBJ whole genome shotgun (WGS) entry which is preliminary data.</text>
</comment>
<evidence type="ECO:0000313" key="2">
    <source>
        <dbReference type="EMBL" id="MET4559857.1"/>
    </source>
</evidence>
<feature type="transmembrane region" description="Helical" evidence="1">
    <location>
        <begin position="23"/>
        <end position="48"/>
    </location>
</feature>
<dbReference type="PANTHER" id="PTHR43229">
    <property type="entry name" value="NODULATION PROTEIN J"/>
    <property type="match status" value="1"/>
</dbReference>
<keyword evidence="1" id="KW-1133">Transmembrane helix</keyword>
<organism evidence="2 3">
    <name type="scientific">Lysinibacillus parviboronicapiens</name>
    <dbReference type="NCBI Taxonomy" id="436516"/>
    <lineage>
        <taxon>Bacteria</taxon>
        <taxon>Bacillati</taxon>
        <taxon>Bacillota</taxon>
        <taxon>Bacilli</taxon>
        <taxon>Bacillales</taxon>
        <taxon>Bacillaceae</taxon>
        <taxon>Lysinibacillus</taxon>
    </lineage>
</organism>
<keyword evidence="1" id="KW-0812">Transmembrane</keyword>
<evidence type="ECO:0000256" key="1">
    <source>
        <dbReference type="SAM" id="Phobius"/>
    </source>
</evidence>
<gene>
    <name evidence="2" type="ORF">ABIA69_001000</name>
</gene>
<sequence>MQMEVYNIFKVNFKREWIQMKRYLPNTISELIIFYIVFLGFFLGISLIGDPENLDYNIQMIIMNYIFWYLVLSLTQGIGLEISDEAGRGTLEQLTITPYKLWFIFITRMTSVIIISMISISILLFLAMLTTRQNLNLDLLSIIPILLITLIGVLGVGYLISSITIIIKESGYLIQIFQFVIMGMTFIPLTTAPFLKFAPFMYGLQLIREITINNFSILSLNINDIVFLLLNSLIYFITGIYVFNRAEKFAKQKGLLGHY</sequence>
<protein>
    <submittedName>
        <fullName evidence="2">ABC-2 type transport system permease protein</fullName>
    </submittedName>
</protein>
<dbReference type="PANTHER" id="PTHR43229:SF6">
    <property type="entry name" value="ABC-TYPE MULTIDRUG TRANSPORT SYSTEM, PERMEASE COMPONENT"/>
    <property type="match status" value="1"/>
</dbReference>
<dbReference type="RefSeq" id="WP_107948043.1">
    <property type="nucleotide sequence ID" value="NZ_CP073713.1"/>
</dbReference>
<feature type="transmembrane region" description="Helical" evidence="1">
    <location>
        <begin position="101"/>
        <end position="127"/>
    </location>
</feature>
<accession>A0ABV2PFY5</accession>
<proteinExistence type="predicted"/>
<keyword evidence="3" id="KW-1185">Reference proteome</keyword>
<feature type="transmembrane region" description="Helical" evidence="1">
    <location>
        <begin position="172"/>
        <end position="195"/>
    </location>
</feature>
<feature type="transmembrane region" description="Helical" evidence="1">
    <location>
        <begin position="225"/>
        <end position="243"/>
    </location>
</feature>
<dbReference type="InterPro" id="IPR051784">
    <property type="entry name" value="Nod_factor_ABC_transporter"/>
</dbReference>
<dbReference type="Proteomes" id="UP001549363">
    <property type="component" value="Unassembled WGS sequence"/>
</dbReference>
<keyword evidence="1" id="KW-0472">Membrane</keyword>
<evidence type="ECO:0000313" key="3">
    <source>
        <dbReference type="Proteomes" id="UP001549363"/>
    </source>
</evidence>
<feature type="transmembrane region" description="Helical" evidence="1">
    <location>
        <begin position="60"/>
        <end position="80"/>
    </location>
</feature>
<dbReference type="EMBL" id="JBEPSB010000003">
    <property type="protein sequence ID" value="MET4559857.1"/>
    <property type="molecule type" value="Genomic_DNA"/>
</dbReference>